<dbReference type="Proteomes" id="UP000663826">
    <property type="component" value="Unassembled WGS sequence"/>
</dbReference>
<feature type="region of interest" description="Disordered" evidence="1">
    <location>
        <begin position="106"/>
        <end position="160"/>
    </location>
</feature>
<comment type="caution">
    <text evidence="2">The sequence shown here is derived from an EMBL/GenBank/DDBJ whole genome shotgun (WGS) entry which is preliminary data.</text>
</comment>
<evidence type="ECO:0000313" key="3">
    <source>
        <dbReference type="Proteomes" id="UP000663826"/>
    </source>
</evidence>
<evidence type="ECO:0000256" key="1">
    <source>
        <dbReference type="SAM" id="MobiDB-lite"/>
    </source>
</evidence>
<feature type="compositionally biased region" description="Basic and acidic residues" evidence="1">
    <location>
        <begin position="112"/>
        <end position="154"/>
    </location>
</feature>
<accession>A0A8H2XFT8</accession>
<dbReference type="EMBL" id="CAJMWQ010000982">
    <property type="protein sequence ID" value="CAE6423964.1"/>
    <property type="molecule type" value="Genomic_DNA"/>
</dbReference>
<feature type="region of interest" description="Disordered" evidence="1">
    <location>
        <begin position="215"/>
        <end position="269"/>
    </location>
</feature>
<sequence>MRKFGLRRALSTKPVPRQTDPEFMQEDVDEHGHFIQSTAHRQPARKNSLLGRVFRKKSKQPDDLHTIHSEDIVPVHPGPTHHPPPMHDYEAQHSFAGAASHLMDEPPVVVDPSRRDYSVRDGRSHRDGHSIRDGRSIQDGHSIRDGNSVRDGRSAHNGTVYRDDISRGGYATDYASTVGGRHHDYVSNAGGHQRVYEHDYGQDDGYPEHVTVMTGSPRHSHVTSPHSYHHVPVSVPGTVINDRHARSSSSSRSSRSGRRPVHHTQPGELAVNLQPGEKQEFVIGPNTQLIVPDDVELEISDGKGGWMPYHESLLRRPPREEVYVISGGSNFIVEDEMGNVLHRSQPSTYSAAPMSVAGSTAGRSTRSRRDNGMAYVDG</sequence>
<dbReference type="AlphaFoldDB" id="A0A8H2XFT8"/>
<reference evidence="2" key="1">
    <citation type="submission" date="2021-01" db="EMBL/GenBank/DDBJ databases">
        <authorList>
            <person name="Kaushik A."/>
        </authorList>
    </citation>
    <scope>NUCLEOTIDE SEQUENCE</scope>
    <source>
        <strain evidence="2">AG1-1B</strain>
    </source>
</reference>
<gene>
    <name evidence="2" type="ORF">RDB_LOCUS52066</name>
</gene>
<name>A0A8H2XFT8_9AGAM</name>
<feature type="region of interest" description="Disordered" evidence="1">
    <location>
        <begin position="347"/>
        <end position="378"/>
    </location>
</feature>
<feature type="region of interest" description="Disordered" evidence="1">
    <location>
        <begin position="1"/>
        <end position="21"/>
    </location>
</feature>
<organism evidence="2 3">
    <name type="scientific">Rhizoctonia solani</name>
    <dbReference type="NCBI Taxonomy" id="456999"/>
    <lineage>
        <taxon>Eukaryota</taxon>
        <taxon>Fungi</taxon>
        <taxon>Dikarya</taxon>
        <taxon>Basidiomycota</taxon>
        <taxon>Agaricomycotina</taxon>
        <taxon>Agaricomycetes</taxon>
        <taxon>Cantharellales</taxon>
        <taxon>Ceratobasidiaceae</taxon>
        <taxon>Rhizoctonia</taxon>
    </lineage>
</organism>
<proteinExistence type="predicted"/>
<protein>
    <submittedName>
        <fullName evidence="2">Uncharacterized protein</fullName>
    </submittedName>
</protein>
<evidence type="ECO:0000313" key="2">
    <source>
        <dbReference type="EMBL" id="CAE6423964.1"/>
    </source>
</evidence>